<dbReference type="Proteomes" id="UP001218218">
    <property type="component" value="Unassembled WGS sequence"/>
</dbReference>
<evidence type="ECO:0000313" key="1">
    <source>
        <dbReference type="EMBL" id="KAJ7301481.1"/>
    </source>
</evidence>
<proteinExistence type="predicted"/>
<dbReference type="InterPro" id="IPR025533">
    <property type="entry name" value="DUF4419"/>
</dbReference>
<keyword evidence="2" id="KW-1185">Reference proteome</keyword>
<accession>A0AAD6YY45</accession>
<name>A0AAD6YY45_9AGAR</name>
<dbReference type="EMBL" id="JARIHO010000134">
    <property type="protein sequence ID" value="KAJ7301481.1"/>
    <property type="molecule type" value="Genomic_DNA"/>
</dbReference>
<dbReference type="Pfam" id="PF14388">
    <property type="entry name" value="DUF4419"/>
    <property type="match status" value="1"/>
</dbReference>
<gene>
    <name evidence="1" type="ORF">DFH08DRAFT_906837</name>
</gene>
<comment type="caution">
    <text evidence="1">The sequence shown here is derived from an EMBL/GenBank/DDBJ whole genome shotgun (WGS) entry which is preliminary data.</text>
</comment>
<dbReference type="AlphaFoldDB" id="A0AAD6YY45"/>
<evidence type="ECO:0000313" key="2">
    <source>
        <dbReference type="Proteomes" id="UP001218218"/>
    </source>
</evidence>
<organism evidence="1 2">
    <name type="scientific">Mycena albidolilacea</name>
    <dbReference type="NCBI Taxonomy" id="1033008"/>
    <lineage>
        <taxon>Eukaryota</taxon>
        <taxon>Fungi</taxon>
        <taxon>Dikarya</taxon>
        <taxon>Basidiomycota</taxon>
        <taxon>Agaricomycotina</taxon>
        <taxon>Agaricomycetes</taxon>
        <taxon>Agaricomycetidae</taxon>
        <taxon>Agaricales</taxon>
        <taxon>Marasmiineae</taxon>
        <taxon>Mycenaceae</taxon>
        <taxon>Mycena</taxon>
    </lineage>
</organism>
<sequence length="152" mass="16798">MGPPLNTTASIVDATTDDQIDALGKAPETLTAAHFWVAYGRAYKAFRDTWEHPLDLVLDDTAYHQLNGGAIPPGYAEVDVLLDHNGEKFECAMVAGNVGVHVSSSGDRKLSEWGADDAVRPVARRWFFVKDEAGMQERADRAYKDIHEMEHV</sequence>
<reference evidence="1" key="1">
    <citation type="submission" date="2023-03" db="EMBL/GenBank/DDBJ databases">
        <title>Massive genome expansion in bonnet fungi (Mycena s.s.) driven by repeated elements and novel gene families across ecological guilds.</title>
        <authorList>
            <consortium name="Lawrence Berkeley National Laboratory"/>
            <person name="Harder C.B."/>
            <person name="Miyauchi S."/>
            <person name="Viragh M."/>
            <person name="Kuo A."/>
            <person name="Thoen E."/>
            <person name="Andreopoulos B."/>
            <person name="Lu D."/>
            <person name="Skrede I."/>
            <person name="Drula E."/>
            <person name="Henrissat B."/>
            <person name="Morin E."/>
            <person name="Kohler A."/>
            <person name="Barry K."/>
            <person name="LaButti K."/>
            <person name="Morin E."/>
            <person name="Salamov A."/>
            <person name="Lipzen A."/>
            <person name="Mereny Z."/>
            <person name="Hegedus B."/>
            <person name="Baldrian P."/>
            <person name="Stursova M."/>
            <person name="Weitz H."/>
            <person name="Taylor A."/>
            <person name="Grigoriev I.V."/>
            <person name="Nagy L.G."/>
            <person name="Martin F."/>
            <person name="Kauserud H."/>
        </authorList>
    </citation>
    <scope>NUCLEOTIDE SEQUENCE</scope>
    <source>
        <strain evidence="1">CBHHK002</strain>
    </source>
</reference>
<protein>
    <submittedName>
        <fullName evidence="1">Uncharacterized protein</fullName>
    </submittedName>
</protein>